<sequence length="250" mass="28127">MVAANMVLFKFFDRVDLPRVLEGSSWSLDKNMLLIKEYRGNIQPSKMNFDTCDFWVMVLKLLLNWMDWPSRMMIGNKLGQAISVDVRKDGLGWGEFVRIRVEGRESISVRREQLAGNTILLKIEVTLGPFSVIRPFEVSASIDVGSIVKPRKDKQSLGPSKGLSMDLNGGILLGQGSPTKEAETKEGGDLAAKGHWDKGYYFSNKLQMSWVLKRANILFKTEVCMEKNIKQETKALSSCNESARGGTGWW</sequence>
<dbReference type="EMBL" id="JBJUIK010000002">
    <property type="protein sequence ID" value="KAL3534944.1"/>
    <property type="molecule type" value="Genomic_DNA"/>
</dbReference>
<evidence type="ECO:0008006" key="3">
    <source>
        <dbReference type="Google" id="ProtNLM"/>
    </source>
</evidence>
<evidence type="ECO:0000313" key="2">
    <source>
        <dbReference type="Proteomes" id="UP001630127"/>
    </source>
</evidence>
<reference evidence="1 2" key="1">
    <citation type="submission" date="2024-11" db="EMBL/GenBank/DDBJ databases">
        <title>A near-complete genome assembly of Cinchona calisaya.</title>
        <authorList>
            <person name="Lian D.C."/>
            <person name="Zhao X.W."/>
            <person name="Wei L."/>
        </authorList>
    </citation>
    <scope>NUCLEOTIDE SEQUENCE [LARGE SCALE GENOMIC DNA]</scope>
    <source>
        <tissue evidence="1">Nenye</tissue>
    </source>
</reference>
<name>A0ABD3AUQ5_9GENT</name>
<accession>A0ABD3AUQ5</accession>
<evidence type="ECO:0000313" key="1">
    <source>
        <dbReference type="EMBL" id="KAL3534944.1"/>
    </source>
</evidence>
<keyword evidence="2" id="KW-1185">Reference proteome</keyword>
<protein>
    <recommendedName>
        <fullName evidence="3">DUF4283 domain-containing protein</fullName>
    </recommendedName>
</protein>
<organism evidence="1 2">
    <name type="scientific">Cinchona calisaya</name>
    <dbReference type="NCBI Taxonomy" id="153742"/>
    <lineage>
        <taxon>Eukaryota</taxon>
        <taxon>Viridiplantae</taxon>
        <taxon>Streptophyta</taxon>
        <taxon>Embryophyta</taxon>
        <taxon>Tracheophyta</taxon>
        <taxon>Spermatophyta</taxon>
        <taxon>Magnoliopsida</taxon>
        <taxon>eudicotyledons</taxon>
        <taxon>Gunneridae</taxon>
        <taxon>Pentapetalae</taxon>
        <taxon>asterids</taxon>
        <taxon>lamiids</taxon>
        <taxon>Gentianales</taxon>
        <taxon>Rubiaceae</taxon>
        <taxon>Cinchonoideae</taxon>
        <taxon>Cinchoneae</taxon>
        <taxon>Cinchona</taxon>
    </lineage>
</organism>
<dbReference type="PANTHER" id="PTHR31286:SF167">
    <property type="entry name" value="OS09G0268800 PROTEIN"/>
    <property type="match status" value="1"/>
</dbReference>
<dbReference type="PANTHER" id="PTHR31286">
    <property type="entry name" value="GLYCINE-RICH CELL WALL STRUCTURAL PROTEIN 1.8-LIKE"/>
    <property type="match status" value="1"/>
</dbReference>
<dbReference type="Proteomes" id="UP001630127">
    <property type="component" value="Unassembled WGS sequence"/>
</dbReference>
<dbReference type="InterPro" id="IPR040256">
    <property type="entry name" value="At4g02000-like"/>
</dbReference>
<comment type="caution">
    <text evidence="1">The sequence shown here is derived from an EMBL/GenBank/DDBJ whole genome shotgun (WGS) entry which is preliminary data.</text>
</comment>
<proteinExistence type="predicted"/>
<dbReference type="AlphaFoldDB" id="A0ABD3AUQ5"/>
<gene>
    <name evidence="1" type="ORF">ACH5RR_003405</name>
</gene>